<proteinExistence type="predicted"/>
<reference evidence="4 6" key="2">
    <citation type="submission" date="2016-11" db="EMBL/GenBank/DDBJ databases">
        <title>Genome sequencing of Amycolatopsis regifaucium.</title>
        <authorList>
            <person name="Mayilraj S."/>
            <person name="Kaur N."/>
        </authorList>
    </citation>
    <scope>NUCLEOTIDE SEQUENCE [LARGE SCALE GENOMIC DNA]</scope>
    <source>
        <strain evidence="4 6">GY080</strain>
    </source>
</reference>
<evidence type="ECO:0000313" key="3">
    <source>
        <dbReference type="EMBL" id="KZB84777.1"/>
    </source>
</evidence>
<dbReference type="EMBL" id="LQCI01000013">
    <property type="protein sequence ID" value="KZB84777.1"/>
    <property type="molecule type" value="Genomic_DNA"/>
</dbReference>
<evidence type="ECO:0000256" key="1">
    <source>
        <dbReference type="ARBA" id="ARBA00022527"/>
    </source>
</evidence>
<dbReference type="InterPro" id="IPR003594">
    <property type="entry name" value="HATPase_dom"/>
</dbReference>
<dbReference type="PANTHER" id="PTHR35526">
    <property type="entry name" value="ANTI-SIGMA-F FACTOR RSBW-RELATED"/>
    <property type="match status" value="1"/>
</dbReference>
<dbReference type="CDD" id="cd16936">
    <property type="entry name" value="HATPase_RsbW-like"/>
    <property type="match status" value="1"/>
</dbReference>
<dbReference type="Gene3D" id="3.30.565.10">
    <property type="entry name" value="Histidine kinase-like ATPase, C-terminal domain"/>
    <property type="match status" value="1"/>
</dbReference>
<dbReference type="AlphaFoldDB" id="A0A154MLP1"/>
<comment type="caution">
    <text evidence="3">The sequence shown here is derived from an EMBL/GenBank/DDBJ whole genome shotgun (WGS) entry which is preliminary data.</text>
</comment>
<dbReference type="PANTHER" id="PTHR35526:SF3">
    <property type="entry name" value="ANTI-SIGMA-F FACTOR RSBW"/>
    <property type="match status" value="1"/>
</dbReference>
<evidence type="ECO:0000313" key="5">
    <source>
        <dbReference type="Proteomes" id="UP000076321"/>
    </source>
</evidence>
<keyword evidence="6" id="KW-1185">Reference proteome</keyword>
<dbReference type="GO" id="GO:0005524">
    <property type="term" value="F:ATP binding"/>
    <property type="evidence" value="ECO:0007669"/>
    <property type="project" value="UniProtKB-KW"/>
</dbReference>
<evidence type="ECO:0000313" key="4">
    <source>
        <dbReference type="EMBL" id="OKA05240.1"/>
    </source>
</evidence>
<keyword evidence="1" id="KW-0808">Transferase</keyword>
<feature type="domain" description="Histidine kinase/HSP90-like ATPase" evidence="2">
    <location>
        <begin position="24"/>
        <end position="123"/>
    </location>
</feature>
<dbReference type="Proteomes" id="UP000076321">
    <property type="component" value="Unassembled WGS sequence"/>
</dbReference>
<evidence type="ECO:0000259" key="2">
    <source>
        <dbReference type="Pfam" id="PF13581"/>
    </source>
</evidence>
<keyword evidence="4" id="KW-0067">ATP-binding</keyword>
<name>A0A154MLP1_9PSEU</name>
<gene>
    <name evidence="4" type="ORF">ATP06_0227160</name>
    <name evidence="3" type="ORF">AVL48_31720</name>
</gene>
<protein>
    <submittedName>
        <fullName evidence="4">ATP-binding protein</fullName>
    </submittedName>
    <submittedName>
        <fullName evidence="3">ATPase</fullName>
    </submittedName>
</protein>
<dbReference type="Proteomes" id="UP000186883">
    <property type="component" value="Unassembled WGS sequence"/>
</dbReference>
<dbReference type="GO" id="GO:0004674">
    <property type="term" value="F:protein serine/threonine kinase activity"/>
    <property type="evidence" value="ECO:0007669"/>
    <property type="project" value="UniProtKB-KW"/>
</dbReference>
<accession>A0A154MLP1</accession>
<dbReference type="InterPro" id="IPR050267">
    <property type="entry name" value="Anti-sigma-factor_SerPK"/>
</dbReference>
<dbReference type="SUPFAM" id="SSF55874">
    <property type="entry name" value="ATPase domain of HSP90 chaperone/DNA topoisomerase II/histidine kinase"/>
    <property type="match status" value="1"/>
</dbReference>
<dbReference type="EMBL" id="LOBU02000018">
    <property type="protein sequence ID" value="OKA05240.1"/>
    <property type="molecule type" value="Genomic_DNA"/>
</dbReference>
<dbReference type="Pfam" id="PF13581">
    <property type="entry name" value="HATPase_c_2"/>
    <property type="match status" value="1"/>
</dbReference>
<organism evidence="3 5">
    <name type="scientific">Amycolatopsis regifaucium</name>
    <dbReference type="NCBI Taxonomy" id="546365"/>
    <lineage>
        <taxon>Bacteria</taxon>
        <taxon>Bacillati</taxon>
        <taxon>Actinomycetota</taxon>
        <taxon>Actinomycetes</taxon>
        <taxon>Pseudonocardiales</taxon>
        <taxon>Pseudonocardiaceae</taxon>
        <taxon>Amycolatopsis</taxon>
    </lineage>
</organism>
<dbReference type="RefSeq" id="WP_061989714.1">
    <property type="nucleotide sequence ID" value="NZ_FOPQ01000028.1"/>
</dbReference>
<keyword evidence="4" id="KW-0547">Nucleotide-binding</keyword>
<sequence length="148" mass="15765">MSGVDEGLPGASWSMDLRGTSAPALVEVRRWVSRTLGEVGDPHLDDLLLVATELVTNAYDHGGGAIAVRMKHTARPCRVRIEVEDNGLGRPVIRPPSNSRPGGRGMVLVDKLADWGVIESFEAASKTVWAEVSCDGVGAIPRAAVARR</sequence>
<dbReference type="InterPro" id="IPR036890">
    <property type="entry name" value="HATPase_C_sf"/>
</dbReference>
<evidence type="ECO:0000313" key="6">
    <source>
        <dbReference type="Proteomes" id="UP000186883"/>
    </source>
</evidence>
<reference evidence="3 5" key="1">
    <citation type="submission" date="2015-12" db="EMBL/GenBank/DDBJ databases">
        <title>Amycolatopsis regifaucium genome sequencing and assembly.</title>
        <authorList>
            <person name="Mayilraj S."/>
        </authorList>
    </citation>
    <scope>NUCLEOTIDE SEQUENCE [LARGE SCALE GENOMIC DNA]</scope>
    <source>
        <strain evidence="3 5">GY080</strain>
    </source>
</reference>
<keyword evidence="1" id="KW-0418">Kinase</keyword>
<dbReference type="OrthoDB" id="3478628at2"/>
<keyword evidence="1" id="KW-0723">Serine/threonine-protein kinase</keyword>